<evidence type="ECO:0000313" key="3">
    <source>
        <dbReference type="Proteomes" id="UP000182126"/>
    </source>
</evidence>
<evidence type="ECO:0000256" key="1">
    <source>
        <dbReference type="SAM" id="SignalP"/>
    </source>
</evidence>
<keyword evidence="1" id="KW-0732">Signal</keyword>
<feature type="chain" id="PRO_5039102435" evidence="1">
    <location>
        <begin position="24"/>
        <end position="343"/>
    </location>
</feature>
<protein>
    <submittedName>
        <fullName evidence="2">Uncharacterized protein</fullName>
    </submittedName>
</protein>
<accession>A0A1H1QHW7</accession>
<dbReference type="Proteomes" id="UP000182126">
    <property type="component" value="Chromosome I"/>
</dbReference>
<proteinExistence type="predicted"/>
<dbReference type="AlphaFoldDB" id="A0A1H1QHW7"/>
<dbReference type="PROSITE" id="PS51257">
    <property type="entry name" value="PROKAR_LIPOPROTEIN"/>
    <property type="match status" value="1"/>
</dbReference>
<sequence length="343" mass="35666">MRPRALLALGAVAVLLLSGCAPEPEVKPTGTPTAAATVAPTPASAEAPTPAFDVDCADVAEAMSGSAGEVEGEVAEALGVWSSPSWYPGPAQHMFQRAGGIACSAGTAERNWEVTILPGAEETITGAESRGGYYGEESRCESGGYCFFQLVDGDVLVSATVVDPEKGPDDIATLEEALRGLGAAAVASLREVDVLESAVEGVDCTRFLTATELAEQVDAEVHVIDAFGGWSIPAEVYQERNGARICYYASGDDEYAAQGYIMLTTLPGGAWAFDELEDGEEIAIEGVDAARTGVDELRRPVLDLRVGADWLRLTTFDGSGIDDLAPIAATIADDFAVARPGGE</sequence>
<dbReference type="EMBL" id="LT629770">
    <property type="protein sequence ID" value="SDS22986.1"/>
    <property type="molecule type" value="Genomic_DNA"/>
</dbReference>
<dbReference type="GeneID" id="36301259"/>
<organism evidence="2 3">
    <name type="scientific">Microbacterium paraoxydans</name>
    <dbReference type="NCBI Taxonomy" id="199592"/>
    <lineage>
        <taxon>Bacteria</taxon>
        <taxon>Bacillati</taxon>
        <taxon>Actinomycetota</taxon>
        <taxon>Actinomycetes</taxon>
        <taxon>Micrococcales</taxon>
        <taxon>Microbacteriaceae</taxon>
        <taxon>Microbacterium</taxon>
    </lineage>
</organism>
<feature type="signal peptide" evidence="1">
    <location>
        <begin position="1"/>
        <end position="23"/>
    </location>
</feature>
<dbReference type="RefSeq" id="WP_060921236.1">
    <property type="nucleotide sequence ID" value="NZ_LT629770.1"/>
</dbReference>
<evidence type="ECO:0000313" key="2">
    <source>
        <dbReference type="EMBL" id="SDS22986.1"/>
    </source>
</evidence>
<gene>
    <name evidence="2" type="ORF">SAMN04489809_1383</name>
</gene>
<reference evidence="2 3" key="1">
    <citation type="submission" date="2016-10" db="EMBL/GenBank/DDBJ databases">
        <authorList>
            <person name="de Groot N.N."/>
        </authorList>
    </citation>
    <scope>NUCLEOTIDE SEQUENCE [LARGE SCALE GENOMIC DNA]</scope>
    <source>
        <strain evidence="2 3">DSM 15019</strain>
    </source>
</reference>
<name>A0A1H1QHW7_9MICO</name>